<proteinExistence type="predicted"/>
<sequence>MSVLSFSLWLSASLPGALVTAALLTQPAEQAKWQLNSDPFYCQLQQQVRGLGQVSFALEPGQPLRLNLALAQPHSALQQVSVMARPADWQSSQPVAAQQYVAELYQDSEVSFLQAALPLLHQLQQGAWLQFDLGDAQQQLVLTSVRAADAVDKFQGCVAQMSPLSWQQARDTEIYFASGKRQVDRQQLPGLQKLARYLQLDNSIKKILIDGHTDDVGTPLANRVLSQERADEVASRLIELGVKASMLEIRAHGNRYPLLPAQGKAEQSNRRVSIRLIRTTS</sequence>
<dbReference type="InterPro" id="IPR006664">
    <property type="entry name" value="OMP_bac"/>
</dbReference>
<dbReference type="PROSITE" id="PS51123">
    <property type="entry name" value="OMPA_2"/>
    <property type="match status" value="1"/>
</dbReference>
<evidence type="ECO:0000256" key="2">
    <source>
        <dbReference type="ARBA" id="ARBA00023136"/>
    </source>
</evidence>
<evidence type="ECO:0000256" key="1">
    <source>
        <dbReference type="ARBA" id="ARBA00004442"/>
    </source>
</evidence>
<dbReference type="Gene3D" id="2.60.40.2540">
    <property type="match status" value="1"/>
</dbReference>
<reference evidence="6 7" key="1">
    <citation type="journal article" date="2019" name="Int. J. Syst. Evol. Microbiol.">
        <title>The Global Catalogue of Microorganisms (GCM) 10K type strain sequencing project: providing services to taxonomists for standard genome sequencing and annotation.</title>
        <authorList>
            <consortium name="The Broad Institute Genomics Platform"/>
            <consortium name="The Broad Institute Genome Sequencing Center for Infectious Disease"/>
            <person name="Wu L."/>
            <person name="Ma J."/>
        </authorList>
    </citation>
    <scope>NUCLEOTIDE SEQUENCE [LARGE SCALE GENOMIC DNA]</scope>
    <source>
        <strain evidence="6 7">JCM 14331</strain>
    </source>
</reference>
<dbReference type="InterPro" id="IPR050330">
    <property type="entry name" value="Bact_OuterMem_StrucFunc"/>
</dbReference>
<dbReference type="PANTHER" id="PTHR30329">
    <property type="entry name" value="STATOR ELEMENT OF FLAGELLAR MOTOR COMPLEX"/>
    <property type="match status" value="1"/>
</dbReference>
<keyword evidence="2 3" id="KW-0472">Membrane</keyword>
<dbReference type="CDD" id="cd07185">
    <property type="entry name" value="OmpA_C-like"/>
    <property type="match status" value="1"/>
</dbReference>
<gene>
    <name evidence="6" type="ORF">GCM10009098_31960</name>
</gene>
<evidence type="ECO:0000256" key="4">
    <source>
        <dbReference type="SAM" id="SignalP"/>
    </source>
</evidence>
<keyword evidence="7" id="KW-1185">Reference proteome</keyword>
<organism evidence="6 7">
    <name type="scientific">Rheinheimera aquimaris</name>
    <dbReference type="NCBI Taxonomy" id="412437"/>
    <lineage>
        <taxon>Bacteria</taxon>
        <taxon>Pseudomonadati</taxon>
        <taxon>Pseudomonadota</taxon>
        <taxon>Gammaproteobacteria</taxon>
        <taxon>Chromatiales</taxon>
        <taxon>Chromatiaceae</taxon>
        <taxon>Rheinheimera</taxon>
    </lineage>
</organism>
<feature type="chain" id="PRO_5047513299" evidence="4">
    <location>
        <begin position="22"/>
        <end position="281"/>
    </location>
</feature>
<dbReference type="PRINTS" id="PR01021">
    <property type="entry name" value="OMPADOMAIN"/>
</dbReference>
<dbReference type="Pfam" id="PF18393">
    <property type="entry name" value="MotY_N"/>
    <property type="match status" value="1"/>
</dbReference>
<dbReference type="PRINTS" id="PR01023">
    <property type="entry name" value="NAFLGMOTY"/>
</dbReference>
<protein>
    <submittedName>
        <fullName evidence="6">OmpA family protein</fullName>
    </submittedName>
</protein>
<dbReference type="Pfam" id="PF00691">
    <property type="entry name" value="OmpA"/>
    <property type="match status" value="1"/>
</dbReference>
<feature type="signal peptide" evidence="4">
    <location>
        <begin position="1"/>
        <end position="21"/>
    </location>
</feature>
<dbReference type="SUPFAM" id="SSF103088">
    <property type="entry name" value="OmpA-like"/>
    <property type="match status" value="1"/>
</dbReference>
<accession>A0ABN1E8N2</accession>
<evidence type="ECO:0000313" key="7">
    <source>
        <dbReference type="Proteomes" id="UP001501169"/>
    </source>
</evidence>
<comment type="caution">
    <text evidence="6">The sequence shown here is derived from an EMBL/GenBank/DDBJ whole genome shotgun (WGS) entry which is preliminary data.</text>
</comment>
<dbReference type="InterPro" id="IPR036737">
    <property type="entry name" value="OmpA-like_sf"/>
</dbReference>
<dbReference type="InterPro" id="IPR006665">
    <property type="entry name" value="OmpA-like"/>
</dbReference>
<dbReference type="Gene3D" id="3.30.1330.60">
    <property type="entry name" value="OmpA-like domain"/>
    <property type="match status" value="1"/>
</dbReference>
<evidence type="ECO:0000313" key="6">
    <source>
        <dbReference type="EMBL" id="GAA0561478.1"/>
    </source>
</evidence>
<dbReference type="InterPro" id="IPR041544">
    <property type="entry name" value="MotY_N"/>
</dbReference>
<keyword evidence="4" id="KW-0732">Signal</keyword>
<evidence type="ECO:0000256" key="3">
    <source>
        <dbReference type="PROSITE-ProRule" id="PRU00473"/>
    </source>
</evidence>
<evidence type="ECO:0000259" key="5">
    <source>
        <dbReference type="PROSITE" id="PS51123"/>
    </source>
</evidence>
<dbReference type="Proteomes" id="UP001501169">
    <property type="component" value="Unassembled WGS sequence"/>
</dbReference>
<feature type="domain" description="OmpA-like" evidence="5">
    <location>
        <begin position="164"/>
        <end position="280"/>
    </location>
</feature>
<name>A0ABN1E8N2_9GAMM</name>
<dbReference type="PANTHER" id="PTHR30329:SF17">
    <property type="entry name" value="LIPOPROTEIN YFIB-RELATED"/>
    <property type="match status" value="1"/>
</dbReference>
<dbReference type="EMBL" id="BAAAEO010000005">
    <property type="protein sequence ID" value="GAA0561478.1"/>
    <property type="molecule type" value="Genomic_DNA"/>
</dbReference>
<comment type="subcellular location">
    <subcellularLocation>
        <location evidence="1">Cell outer membrane</location>
    </subcellularLocation>
</comment>
<dbReference type="RefSeq" id="WP_226767907.1">
    <property type="nucleotide sequence ID" value="NZ_BAAAEO010000005.1"/>
</dbReference>